<dbReference type="GO" id="GO:0006310">
    <property type="term" value="P:DNA recombination"/>
    <property type="evidence" value="ECO:0007669"/>
    <property type="project" value="UniProtKB-KW"/>
</dbReference>
<evidence type="ECO:0000259" key="6">
    <source>
        <dbReference type="PROSITE" id="PS51898"/>
    </source>
</evidence>
<dbReference type="Pfam" id="PF00589">
    <property type="entry name" value="Phage_integrase"/>
    <property type="match status" value="1"/>
</dbReference>
<dbReference type="GO" id="GO:0015074">
    <property type="term" value="P:DNA integration"/>
    <property type="evidence" value="ECO:0007669"/>
    <property type="project" value="UniProtKB-KW"/>
</dbReference>
<dbReference type="Pfam" id="PF02899">
    <property type="entry name" value="Phage_int_SAM_1"/>
    <property type="match status" value="1"/>
</dbReference>
<dbReference type="GO" id="GO:0003677">
    <property type="term" value="F:DNA binding"/>
    <property type="evidence" value="ECO:0007669"/>
    <property type="project" value="UniProtKB-UniRule"/>
</dbReference>
<dbReference type="InterPro" id="IPR004107">
    <property type="entry name" value="Integrase_SAM-like_N"/>
</dbReference>
<evidence type="ECO:0000256" key="1">
    <source>
        <dbReference type="ARBA" id="ARBA00022829"/>
    </source>
</evidence>
<dbReference type="SUPFAM" id="SSF56349">
    <property type="entry name" value="DNA breaking-rejoining enzymes"/>
    <property type="match status" value="1"/>
</dbReference>
<dbReference type="PANTHER" id="PTHR30349:SF81">
    <property type="entry name" value="TYROSINE RECOMBINASE XERC"/>
    <property type="match status" value="1"/>
</dbReference>
<dbReference type="InterPro" id="IPR044068">
    <property type="entry name" value="CB"/>
</dbReference>
<evidence type="ECO:0000259" key="7">
    <source>
        <dbReference type="PROSITE" id="PS51900"/>
    </source>
</evidence>
<organism evidence="8">
    <name type="scientific">Thermorudis sp</name>
    <dbReference type="NCBI Taxonomy" id="1969470"/>
    <lineage>
        <taxon>Bacteria</taxon>
        <taxon>Pseudomonadati</taxon>
        <taxon>Thermomicrobiota</taxon>
        <taxon>Thermomicrobia</taxon>
        <taxon>Thermomicrobia incertae sedis</taxon>
        <taxon>Thermorudis</taxon>
    </lineage>
</organism>
<evidence type="ECO:0000313" key="8">
    <source>
        <dbReference type="EMBL" id="HEX70770.1"/>
    </source>
</evidence>
<name>A0A7C2WE67_9BACT</name>
<protein>
    <submittedName>
        <fullName evidence="8">Tyrosine recombinase XerD</fullName>
    </submittedName>
</protein>
<dbReference type="Gene3D" id="1.10.443.10">
    <property type="entry name" value="Intergrase catalytic core"/>
    <property type="match status" value="1"/>
</dbReference>
<proteinExistence type="predicted"/>
<dbReference type="InterPro" id="IPR050090">
    <property type="entry name" value="Tyrosine_recombinase_XerCD"/>
</dbReference>
<comment type="caution">
    <text evidence="8">The sequence shown here is derived from an EMBL/GenBank/DDBJ whole genome shotgun (WGS) entry which is preliminary data.</text>
</comment>
<keyword evidence="2" id="KW-0229">DNA integration</keyword>
<evidence type="ECO:0000256" key="5">
    <source>
        <dbReference type="PROSITE-ProRule" id="PRU01248"/>
    </source>
</evidence>
<keyword evidence="1" id="KW-0159">Chromosome partition</keyword>
<evidence type="ECO:0000256" key="3">
    <source>
        <dbReference type="ARBA" id="ARBA00023125"/>
    </source>
</evidence>
<dbReference type="PANTHER" id="PTHR30349">
    <property type="entry name" value="PHAGE INTEGRASE-RELATED"/>
    <property type="match status" value="1"/>
</dbReference>
<evidence type="ECO:0000256" key="2">
    <source>
        <dbReference type="ARBA" id="ARBA00022908"/>
    </source>
</evidence>
<feature type="domain" description="Tyr recombinase" evidence="6">
    <location>
        <begin position="107"/>
        <end position="290"/>
    </location>
</feature>
<dbReference type="PROSITE" id="PS51898">
    <property type="entry name" value="TYR_RECOMBINASE"/>
    <property type="match status" value="1"/>
</dbReference>
<keyword evidence="3 5" id="KW-0238">DNA-binding</keyword>
<accession>A0A7C2WE67</accession>
<feature type="domain" description="Core-binding (CB)" evidence="7">
    <location>
        <begin position="1"/>
        <end position="86"/>
    </location>
</feature>
<dbReference type="PROSITE" id="PS51900">
    <property type="entry name" value="CB"/>
    <property type="match status" value="1"/>
</dbReference>
<reference evidence="8" key="1">
    <citation type="journal article" date="2020" name="mSystems">
        <title>Genome- and Community-Level Interaction Insights into Carbon Utilization and Element Cycling Functions of Hydrothermarchaeota in Hydrothermal Sediment.</title>
        <authorList>
            <person name="Zhou Z."/>
            <person name="Liu Y."/>
            <person name="Xu W."/>
            <person name="Pan J."/>
            <person name="Luo Z.H."/>
            <person name="Li M."/>
        </authorList>
    </citation>
    <scope>NUCLEOTIDE SEQUENCE [LARGE SCALE GENOMIC DNA]</scope>
    <source>
        <strain evidence="8">SpSt-192</strain>
    </source>
</reference>
<dbReference type="InterPro" id="IPR010998">
    <property type="entry name" value="Integrase_recombinase_N"/>
</dbReference>
<dbReference type="EMBL" id="DSID01000446">
    <property type="protein sequence ID" value="HEX70770.1"/>
    <property type="molecule type" value="Genomic_DNA"/>
</dbReference>
<dbReference type="AlphaFoldDB" id="A0A7C2WE67"/>
<gene>
    <name evidence="8" type="ORF">ENP13_05950</name>
</gene>
<evidence type="ECO:0000256" key="4">
    <source>
        <dbReference type="ARBA" id="ARBA00023172"/>
    </source>
</evidence>
<sequence length="314" mass="34743">MQEHIDTFLVSVGKERGLSANTVAAYRNDLEQFAAFLGSTHGLVSWAELSPTELADFIAYLRQRQYAETTVARKLAAVKSFCQFLKEQGILEANPADRLPSPKVGRFTPRAITPEEVTALITAASSDPSPEGLRDRAMLVTLYATGMRVSELTALNVGDVDLERGLVRVNRNPERPRWVPLNPEAVATLQEYLQTGRPLLVQRPDEPALFLNHRGSRLTRQGFWLILKQYADQAGVPEVTPHTLRHSFALHALSQGCELRELQRILGHVSPATTLVYQQLLQQAATSPDGRMLTNPASGYNEAMTQGVTIVPHD</sequence>
<dbReference type="InterPro" id="IPR013762">
    <property type="entry name" value="Integrase-like_cat_sf"/>
</dbReference>
<dbReference type="GO" id="GO:0007059">
    <property type="term" value="P:chromosome segregation"/>
    <property type="evidence" value="ECO:0007669"/>
    <property type="project" value="UniProtKB-KW"/>
</dbReference>
<keyword evidence="4" id="KW-0233">DNA recombination</keyword>
<dbReference type="InterPro" id="IPR002104">
    <property type="entry name" value="Integrase_catalytic"/>
</dbReference>
<dbReference type="InterPro" id="IPR011010">
    <property type="entry name" value="DNA_brk_join_enz"/>
</dbReference>
<dbReference type="Gene3D" id="1.10.150.130">
    <property type="match status" value="1"/>
</dbReference>